<keyword evidence="2 4" id="KW-0808">Transferase</keyword>
<dbReference type="PANTHER" id="PTHR21599">
    <property type="entry name" value="GLYCERATE KINASE"/>
    <property type="match status" value="1"/>
</dbReference>
<evidence type="ECO:0000256" key="4">
    <source>
        <dbReference type="PIRNR" id="PIRNR006078"/>
    </source>
</evidence>
<keyword evidence="3 4" id="KW-0418">Kinase</keyword>
<evidence type="ECO:0000256" key="1">
    <source>
        <dbReference type="ARBA" id="ARBA00006284"/>
    </source>
</evidence>
<dbReference type="EMBL" id="FRXN01000001">
    <property type="protein sequence ID" value="SHO60283.1"/>
    <property type="molecule type" value="Genomic_DNA"/>
</dbReference>
<dbReference type="Gene3D" id="3.40.50.10350">
    <property type="entry name" value="Glycerate kinase, domain 1"/>
    <property type="match status" value="1"/>
</dbReference>
<evidence type="ECO:0000256" key="3">
    <source>
        <dbReference type="ARBA" id="ARBA00022777"/>
    </source>
</evidence>
<dbReference type="InterPro" id="IPR018193">
    <property type="entry name" value="Glyc_kinase_flavodox-like_fold"/>
</dbReference>
<keyword evidence="6" id="KW-1185">Reference proteome</keyword>
<organism evidence="5 6">
    <name type="scientific">Algoriphagus zhangzhouensis</name>
    <dbReference type="NCBI Taxonomy" id="1073327"/>
    <lineage>
        <taxon>Bacteria</taxon>
        <taxon>Pseudomonadati</taxon>
        <taxon>Bacteroidota</taxon>
        <taxon>Cytophagia</taxon>
        <taxon>Cytophagales</taxon>
        <taxon>Cyclobacteriaceae</taxon>
        <taxon>Algoriphagus</taxon>
    </lineage>
</organism>
<comment type="similarity">
    <text evidence="1 4">Belongs to the glycerate kinase type-1 family.</text>
</comment>
<dbReference type="InterPro" id="IPR036129">
    <property type="entry name" value="Glycerate_kinase_sf"/>
</dbReference>
<dbReference type="PANTHER" id="PTHR21599:SF0">
    <property type="entry name" value="GLYCERATE KINASE"/>
    <property type="match status" value="1"/>
</dbReference>
<accession>A0A1M7Z5S1</accession>
<proteinExistence type="inferred from homology"/>
<gene>
    <name evidence="5" type="ORF">SAMN04488108_0694</name>
</gene>
<dbReference type="Proteomes" id="UP000184609">
    <property type="component" value="Unassembled WGS sequence"/>
</dbReference>
<dbReference type="Pfam" id="PF02595">
    <property type="entry name" value="Gly_kinase"/>
    <property type="match status" value="1"/>
</dbReference>
<dbReference type="AlphaFoldDB" id="A0A1M7Z5S1"/>
<dbReference type="Gene3D" id="3.90.1510.10">
    <property type="entry name" value="Glycerate kinase, domain 2"/>
    <property type="match status" value="1"/>
</dbReference>
<reference evidence="6" key="1">
    <citation type="submission" date="2016-12" db="EMBL/GenBank/DDBJ databases">
        <authorList>
            <person name="Varghese N."/>
            <person name="Submissions S."/>
        </authorList>
    </citation>
    <scope>NUCLEOTIDE SEQUENCE [LARGE SCALE GENOMIC DNA]</scope>
    <source>
        <strain evidence="6">DSM 25035</strain>
    </source>
</reference>
<evidence type="ECO:0000256" key="2">
    <source>
        <dbReference type="ARBA" id="ARBA00022679"/>
    </source>
</evidence>
<dbReference type="OrthoDB" id="9774290at2"/>
<evidence type="ECO:0000313" key="5">
    <source>
        <dbReference type="EMBL" id="SHO60283.1"/>
    </source>
</evidence>
<dbReference type="InterPro" id="IPR004381">
    <property type="entry name" value="Glycerate_kinase"/>
</dbReference>
<dbReference type="PIRSF" id="PIRSF006078">
    <property type="entry name" value="GlxK"/>
    <property type="match status" value="1"/>
</dbReference>
<dbReference type="STRING" id="1073327.SAMN04488108_0694"/>
<dbReference type="RefSeq" id="WP_073570337.1">
    <property type="nucleotide sequence ID" value="NZ_FRXN01000001.1"/>
</dbReference>
<dbReference type="GO" id="GO:0031388">
    <property type="term" value="P:organic acid phosphorylation"/>
    <property type="evidence" value="ECO:0007669"/>
    <property type="project" value="UniProtKB-UniRule"/>
</dbReference>
<dbReference type="SUPFAM" id="SSF110738">
    <property type="entry name" value="Glycerate kinase I"/>
    <property type="match status" value="1"/>
</dbReference>
<dbReference type="NCBIfam" id="TIGR00045">
    <property type="entry name" value="glycerate kinase"/>
    <property type="match status" value="1"/>
</dbReference>
<name>A0A1M7Z5S1_9BACT</name>
<dbReference type="GO" id="GO:0008887">
    <property type="term" value="F:glycerate kinase activity"/>
    <property type="evidence" value="ECO:0007669"/>
    <property type="project" value="UniProtKB-UniRule"/>
</dbReference>
<protein>
    <submittedName>
        <fullName evidence="5">Glycerate kinase</fullName>
    </submittedName>
</protein>
<sequence>MKVLIAPNALKGTLTAIEAGAIIQEFFQNEFPDIKTQLVPIADGGDGTCFLLGEYQNLPQVKTWSLDSVGRSKLGFFYFDEENKAALIDVSTVSGLGDLAEELKSPYHTSTFGTGILIKKAIEYGAKEIVLGLGGSATVDLGLGILQGLGFAFLNQSGREINPFSGSLMEDLSHIQLPVPFPNIKFRLLCDVKNPFFGTNGAIPVFGPQKGLKESKFKTYETSARNAVVKLFSKARKDFNDEEGFGAAGGIAVGLSAFFPIEIEFGAPYFFERVQILESIKSSDLIITAEGKYDEQSKEGKACYELLQLAKNHKKKTVLISSGEEGTLAGFDQFIQLPDLNFENADLKEQAVFGLKKCLKKMTIK</sequence>
<evidence type="ECO:0000313" key="6">
    <source>
        <dbReference type="Proteomes" id="UP000184609"/>
    </source>
</evidence>
<dbReference type="InterPro" id="IPR018197">
    <property type="entry name" value="Glycerate_kinase_RE-like"/>
</dbReference>